<dbReference type="PROSITE" id="PS00518">
    <property type="entry name" value="ZF_RING_1"/>
    <property type="match status" value="1"/>
</dbReference>
<keyword evidence="1" id="KW-0479">Metal-binding</keyword>
<dbReference type="PROSITE" id="PS50089">
    <property type="entry name" value="ZF_RING_2"/>
    <property type="match status" value="1"/>
</dbReference>
<dbReference type="Proteomes" id="UP000515152">
    <property type="component" value="Chromosome 24"/>
</dbReference>
<dbReference type="InterPro" id="IPR051051">
    <property type="entry name" value="E3_ubiq-ligase_TRIM/RNF"/>
</dbReference>
<dbReference type="Pfam" id="PF15227">
    <property type="entry name" value="zf-C3HC4_4"/>
    <property type="match status" value="1"/>
</dbReference>
<evidence type="ECO:0000256" key="4">
    <source>
        <dbReference type="PROSITE-ProRule" id="PRU00175"/>
    </source>
</evidence>
<dbReference type="GO" id="GO:0008270">
    <property type="term" value="F:zinc ion binding"/>
    <property type="evidence" value="ECO:0007669"/>
    <property type="project" value="UniProtKB-KW"/>
</dbReference>
<proteinExistence type="predicted"/>
<dbReference type="InterPro" id="IPR011029">
    <property type="entry name" value="DEATH-like_dom_sf"/>
</dbReference>
<dbReference type="Pfam" id="PF02758">
    <property type="entry name" value="PYRIN"/>
    <property type="match status" value="1"/>
</dbReference>
<dbReference type="AlphaFoldDB" id="A0A6P8F5S9"/>
<evidence type="ECO:0000259" key="6">
    <source>
        <dbReference type="PROSITE" id="PS50824"/>
    </source>
</evidence>
<dbReference type="SUPFAM" id="SSF57850">
    <property type="entry name" value="RING/U-box"/>
    <property type="match status" value="1"/>
</dbReference>
<evidence type="ECO:0000256" key="3">
    <source>
        <dbReference type="ARBA" id="ARBA00022833"/>
    </source>
</evidence>
<sequence length="178" mass="19790">MGTQLDLLLHATDHLKPEQLKRFKLYLSHRTLDGVEPIPRDRLGDSDATDIVETMMEVYGSEGALKITIHILRKISRTDLADALENGIKEVPSQEEQATDAGSSVSLTQDQCGVCEQLLTDPVITTCGHSFCRQCISSYWSQSGPSGQYTCAKCEKRRKNSTVFTDNNRCGVLYLFTS</sequence>
<evidence type="ECO:0000313" key="7">
    <source>
        <dbReference type="Proteomes" id="UP000515152"/>
    </source>
</evidence>
<dbReference type="RefSeq" id="XP_031418502.1">
    <property type="nucleotide sequence ID" value="XM_031562642.2"/>
</dbReference>
<dbReference type="KEGG" id="char:116219361"/>
<evidence type="ECO:0000259" key="5">
    <source>
        <dbReference type="PROSITE" id="PS50089"/>
    </source>
</evidence>
<protein>
    <submittedName>
        <fullName evidence="8">Caspase b-like</fullName>
    </submittedName>
</protein>
<evidence type="ECO:0000313" key="8">
    <source>
        <dbReference type="RefSeq" id="XP_031418502.1"/>
    </source>
</evidence>
<gene>
    <name evidence="8" type="primary">LOC116219361</name>
</gene>
<evidence type="ECO:0000256" key="1">
    <source>
        <dbReference type="ARBA" id="ARBA00022723"/>
    </source>
</evidence>
<feature type="domain" description="Pyrin" evidence="6">
    <location>
        <begin position="1"/>
        <end position="90"/>
    </location>
</feature>
<evidence type="ECO:0000256" key="2">
    <source>
        <dbReference type="ARBA" id="ARBA00022771"/>
    </source>
</evidence>
<keyword evidence="7" id="KW-1185">Reference proteome</keyword>
<dbReference type="InterPro" id="IPR004020">
    <property type="entry name" value="DAPIN"/>
</dbReference>
<dbReference type="InterPro" id="IPR013083">
    <property type="entry name" value="Znf_RING/FYVE/PHD"/>
</dbReference>
<dbReference type="PANTHER" id="PTHR25465">
    <property type="entry name" value="B-BOX DOMAIN CONTAINING"/>
    <property type="match status" value="1"/>
</dbReference>
<dbReference type="SUPFAM" id="SSF47986">
    <property type="entry name" value="DEATH domain"/>
    <property type="match status" value="1"/>
</dbReference>
<reference evidence="8" key="1">
    <citation type="submission" date="2025-08" db="UniProtKB">
        <authorList>
            <consortium name="RefSeq"/>
        </authorList>
    </citation>
    <scope>IDENTIFICATION</scope>
</reference>
<dbReference type="InterPro" id="IPR001841">
    <property type="entry name" value="Znf_RING"/>
</dbReference>
<accession>A0A6P8F5S9</accession>
<dbReference type="CDD" id="cd08321">
    <property type="entry name" value="Pyrin_ASC-like"/>
    <property type="match status" value="1"/>
</dbReference>
<dbReference type="InterPro" id="IPR017907">
    <property type="entry name" value="Znf_RING_CS"/>
</dbReference>
<dbReference type="Gene3D" id="3.30.40.10">
    <property type="entry name" value="Zinc/RING finger domain, C3HC4 (zinc finger)"/>
    <property type="match status" value="1"/>
</dbReference>
<name>A0A6P8F5S9_CLUHA</name>
<dbReference type="SMART" id="SM01289">
    <property type="entry name" value="PYRIN"/>
    <property type="match status" value="1"/>
</dbReference>
<dbReference type="SMART" id="SM00184">
    <property type="entry name" value="RING"/>
    <property type="match status" value="1"/>
</dbReference>
<dbReference type="Gene3D" id="1.10.533.10">
    <property type="entry name" value="Death Domain, Fas"/>
    <property type="match status" value="1"/>
</dbReference>
<organism evidence="7 8">
    <name type="scientific">Clupea harengus</name>
    <name type="common">Atlantic herring</name>
    <dbReference type="NCBI Taxonomy" id="7950"/>
    <lineage>
        <taxon>Eukaryota</taxon>
        <taxon>Metazoa</taxon>
        <taxon>Chordata</taxon>
        <taxon>Craniata</taxon>
        <taxon>Vertebrata</taxon>
        <taxon>Euteleostomi</taxon>
        <taxon>Actinopterygii</taxon>
        <taxon>Neopterygii</taxon>
        <taxon>Teleostei</taxon>
        <taxon>Clupei</taxon>
        <taxon>Clupeiformes</taxon>
        <taxon>Clupeoidei</taxon>
        <taxon>Clupeidae</taxon>
        <taxon>Clupea</taxon>
    </lineage>
</organism>
<dbReference type="GeneID" id="116219361"/>
<dbReference type="PANTHER" id="PTHR25465:SF75">
    <property type="entry name" value="E3 UBIQUITIN_ISG15 LIGASE TRIM25-RELATED"/>
    <property type="match status" value="1"/>
</dbReference>
<keyword evidence="3" id="KW-0862">Zinc</keyword>
<dbReference type="OrthoDB" id="8951038at2759"/>
<feature type="domain" description="RING-type" evidence="5">
    <location>
        <begin position="112"/>
        <end position="155"/>
    </location>
</feature>
<dbReference type="PROSITE" id="PS50824">
    <property type="entry name" value="DAPIN"/>
    <property type="match status" value="1"/>
</dbReference>
<keyword evidence="2 4" id="KW-0863">Zinc-finger</keyword>